<dbReference type="InterPro" id="IPR036291">
    <property type="entry name" value="NAD(P)-bd_dom_sf"/>
</dbReference>
<evidence type="ECO:0000259" key="2">
    <source>
        <dbReference type="Pfam" id="PF02894"/>
    </source>
</evidence>
<dbReference type="STRING" id="1802694.A2918_03395"/>
<sequence>MKKDVPSILLVGVGWWGGNHLRILLKLQAMKLCRLVGVQANNQNVLQYVGGEFGVKTFCNDQGLEEADAVVIATPTHNHFAIAEKALLAGKDVLIEKPLTQTLEEAYKLKKIHANSSQIFMVGHTFRYNPAVDCVKKLLSDGEIGNIRFFRGHFMGLRSKEQDAGILATVAIHFIYTSNYFIGRLPKKVWAKTNYFLDSKLEDHCLVRLDYNPEFSLIESDYFTPGKWRTFDIIGTQGAIFLDALNQKVELHQKRHIYTECGFEVYDGNTMYPNLEFQEPLYLELSHFVKCVQQRTEPLTGIEESINVLEIIEAAYESSRSDQTVILDTRPTTERRR</sequence>
<protein>
    <recommendedName>
        <fullName evidence="5">Gfo/Idh/MocA-like oxidoreductase N-terminal domain-containing protein</fullName>
    </recommendedName>
</protein>
<feature type="domain" description="Gfo/Idh/MocA-like oxidoreductase N-terminal" evidence="1">
    <location>
        <begin position="8"/>
        <end position="124"/>
    </location>
</feature>
<dbReference type="InterPro" id="IPR051450">
    <property type="entry name" value="Gfo/Idh/MocA_Oxidoreductases"/>
</dbReference>
<dbReference type="Proteomes" id="UP000178227">
    <property type="component" value="Unassembled WGS sequence"/>
</dbReference>
<reference evidence="3 4" key="1">
    <citation type="journal article" date="2016" name="Nat. Commun.">
        <title>Thousands of microbial genomes shed light on interconnected biogeochemical processes in an aquifer system.</title>
        <authorList>
            <person name="Anantharaman K."/>
            <person name="Brown C.T."/>
            <person name="Hug L.A."/>
            <person name="Sharon I."/>
            <person name="Castelle C.J."/>
            <person name="Probst A.J."/>
            <person name="Thomas B.C."/>
            <person name="Singh A."/>
            <person name="Wilkins M.J."/>
            <person name="Karaoz U."/>
            <person name="Brodie E.L."/>
            <person name="Williams K.H."/>
            <person name="Hubbard S.S."/>
            <person name="Banfield J.F."/>
        </authorList>
    </citation>
    <scope>NUCLEOTIDE SEQUENCE [LARGE SCALE GENOMIC DNA]</scope>
</reference>
<evidence type="ECO:0000313" key="3">
    <source>
        <dbReference type="EMBL" id="OGN22178.1"/>
    </source>
</evidence>
<dbReference type="InterPro" id="IPR000683">
    <property type="entry name" value="Gfo/Idh/MocA-like_OxRdtase_N"/>
</dbReference>
<dbReference type="PANTHER" id="PTHR43377:SF1">
    <property type="entry name" value="BILIVERDIN REDUCTASE A"/>
    <property type="match status" value="1"/>
</dbReference>
<dbReference type="GO" id="GO:0000166">
    <property type="term" value="F:nucleotide binding"/>
    <property type="evidence" value="ECO:0007669"/>
    <property type="project" value="InterPro"/>
</dbReference>
<dbReference type="SUPFAM" id="SSF51735">
    <property type="entry name" value="NAD(P)-binding Rossmann-fold domains"/>
    <property type="match status" value="1"/>
</dbReference>
<evidence type="ECO:0000259" key="1">
    <source>
        <dbReference type="Pfam" id="PF01408"/>
    </source>
</evidence>
<gene>
    <name evidence="3" type="ORF">A2918_03395</name>
</gene>
<dbReference type="EMBL" id="MGKI01000014">
    <property type="protein sequence ID" value="OGN22178.1"/>
    <property type="molecule type" value="Genomic_DNA"/>
</dbReference>
<dbReference type="Gene3D" id="3.30.360.10">
    <property type="entry name" value="Dihydrodipicolinate Reductase, domain 2"/>
    <property type="match status" value="1"/>
</dbReference>
<dbReference type="Gene3D" id="3.40.50.720">
    <property type="entry name" value="NAD(P)-binding Rossmann-like Domain"/>
    <property type="match status" value="1"/>
</dbReference>
<evidence type="ECO:0000313" key="4">
    <source>
        <dbReference type="Proteomes" id="UP000178227"/>
    </source>
</evidence>
<dbReference type="AlphaFoldDB" id="A0A1F8GBS6"/>
<organism evidence="3 4">
    <name type="scientific">Candidatus Yanofskybacteria bacterium RIFCSPLOWO2_01_FULL_42_49</name>
    <dbReference type="NCBI Taxonomy" id="1802694"/>
    <lineage>
        <taxon>Bacteria</taxon>
        <taxon>Candidatus Yanofskyibacteriota</taxon>
    </lineage>
</organism>
<evidence type="ECO:0008006" key="5">
    <source>
        <dbReference type="Google" id="ProtNLM"/>
    </source>
</evidence>
<dbReference type="PANTHER" id="PTHR43377">
    <property type="entry name" value="BILIVERDIN REDUCTASE A"/>
    <property type="match status" value="1"/>
</dbReference>
<proteinExistence type="predicted"/>
<comment type="caution">
    <text evidence="3">The sequence shown here is derived from an EMBL/GenBank/DDBJ whole genome shotgun (WGS) entry which is preliminary data.</text>
</comment>
<dbReference type="Pfam" id="PF02894">
    <property type="entry name" value="GFO_IDH_MocA_C"/>
    <property type="match status" value="1"/>
</dbReference>
<dbReference type="SUPFAM" id="SSF55347">
    <property type="entry name" value="Glyceraldehyde-3-phosphate dehydrogenase-like, C-terminal domain"/>
    <property type="match status" value="1"/>
</dbReference>
<dbReference type="InterPro" id="IPR004104">
    <property type="entry name" value="Gfo/Idh/MocA-like_OxRdtase_C"/>
</dbReference>
<feature type="domain" description="Gfo/Idh/MocA-like oxidoreductase C-terminal" evidence="2">
    <location>
        <begin position="136"/>
        <end position="325"/>
    </location>
</feature>
<name>A0A1F8GBS6_9BACT</name>
<dbReference type="Pfam" id="PF01408">
    <property type="entry name" value="GFO_IDH_MocA"/>
    <property type="match status" value="1"/>
</dbReference>
<accession>A0A1F8GBS6</accession>